<proteinExistence type="predicted"/>
<comment type="caution">
    <text evidence="1">The sequence shown here is derived from an EMBL/GenBank/DDBJ whole genome shotgun (WGS) entry which is preliminary data.</text>
</comment>
<gene>
    <name evidence="1" type="ORF">CDL15_Pgr017457</name>
</gene>
<name>A0A218W645_PUNGR</name>
<reference evidence="2" key="1">
    <citation type="journal article" date="2017" name="Plant J.">
        <title>The pomegranate (Punica granatum L.) genome and the genomics of punicalagin biosynthesis.</title>
        <authorList>
            <person name="Qin G."/>
            <person name="Xu C."/>
            <person name="Ming R."/>
            <person name="Tang H."/>
            <person name="Guyot R."/>
            <person name="Kramer E.M."/>
            <person name="Hu Y."/>
            <person name="Yi X."/>
            <person name="Qi Y."/>
            <person name="Xu X."/>
            <person name="Gao Z."/>
            <person name="Pan H."/>
            <person name="Jian J."/>
            <person name="Tian Y."/>
            <person name="Yue Z."/>
            <person name="Xu Y."/>
        </authorList>
    </citation>
    <scope>NUCLEOTIDE SEQUENCE [LARGE SCALE GENOMIC DNA]</scope>
    <source>
        <strain evidence="2">cv. Dabenzi</strain>
    </source>
</reference>
<evidence type="ECO:0000313" key="2">
    <source>
        <dbReference type="Proteomes" id="UP000197138"/>
    </source>
</evidence>
<dbReference type="EMBL" id="MTKT01005375">
    <property type="protein sequence ID" value="OWM67760.1"/>
    <property type="molecule type" value="Genomic_DNA"/>
</dbReference>
<evidence type="ECO:0000313" key="1">
    <source>
        <dbReference type="EMBL" id="OWM67760.1"/>
    </source>
</evidence>
<accession>A0A218W645</accession>
<dbReference type="AlphaFoldDB" id="A0A218W645"/>
<organism evidence="1 2">
    <name type="scientific">Punica granatum</name>
    <name type="common">Pomegranate</name>
    <dbReference type="NCBI Taxonomy" id="22663"/>
    <lineage>
        <taxon>Eukaryota</taxon>
        <taxon>Viridiplantae</taxon>
        <taxon>Streptophyta</taxon>
        <taxon>Embryophyta</taxon>
        <taxon>Tracheophyta</taxon>
        <taxon>Spermatophyta</taxon>
        <taxon>Magnoliopsida</taxon>
        <taxon>eudicotyledons</taxon>
        <taxon>Gunneridae</taxon>
        <taxon>Pentapetalae</taxon>
        <taxon>rosids</taxon>
        <taxon>malvids</taxon>
        <taxon>Myrtales</taxon>
        <taxon>Lythraceae</taxon>
        <taxon>Punica</taxon>
    </lineage>
</organism>
<sequence length="73" mass="8185">MGHPILHRRRMAMPDSTPLIAIPIGNREHNPHLALSSALHHHHSSALLPPKLHLRRRSVLGALQLRPPHSTET</sequence>
<dbReference type="Proteomes" id="UP000197138">
    <property type="component" value="Unassembled WGS sequence"/>
</dbReference>
<protein>
    <submittedName>
        <fullName evidence="1">Uncharacterized protein</fullName>
    </submittedName>
</protein>